<evidence type="ECO:0000313" key="2">
    <source>
        <dbReference type="EMBL" id="BBZ79810.1"/>
    </source>
</evidence>
<name>A0A6N4WCV2_9MYCO</name>
<gene>
    <name evidence="2" type="ORF">MANY_51470</name>
</gene>
<dbReference type="InterPro" id="IPR029058">
    <property type="entry name" value="AB_hydrolase_fold"/>
</dbReference>
<feature type="domain" description="DUF676" evidence="1">
    <location>
        <begin position="108"/>
        <end position="184"/>
    </location>
</feature>
<dbReference type="InterPro" id="IPR007751">
    <property type="entry name" value="DUF676_lipase-like"/>
</dbReference>
<dbReference type="Proteomes" id="UP000467249">
    <property type="component" value="Chromosome"/>
</dbReference>
<dbReference type="EMBL" id="AP022620">
    <property type="protein sequence ID" value="BBZ79810.1"/>
    <property type="molecule type" value="Genomic_DNA"/>
</dbReference>
<protein>
    <recommendedName>
        <fullName evidence="1">DUF676 domain-containing protein</fullName>
    </recommendedName>
</protein>
<dbReference type="SUPFAM" id="SSF53474">
    <property type="entry name" value="alpha/beta-Hydrolases"/>
    <property type="match status" value="1"/>
</dbReference>
<evidence type="ECO:0000259" key="1">
    <source>
        <dbReference type="Pfam" id="PF05057"/>
    </source>
</evidence>
<proteinExistence type="predicted"/>
<dbReference type="RefSeq" id="WP_163807139.1">
    <property type="nucleotide sequence ID" value="NZ_AP022620.1"/>
</dbReference>
<accession>A0A6N4WCV2</accession>
<evidence type="ECO:0000313" key="3">
    <source>
        <dbReference type="Proteomes" id="UP000467249"/>
    </source>
</evidence>
<dbReference type="Gene3D" id="3.40.50.1820">
    <property type="entry name" value="alpha/beta hydrolase"/>
    <property type="match status" value="1"/>
</dbReference>
<keyword evidence="3" id="KW-1185">Reference proteome</keyword>
<dbReference type="KEGG" id="many:MANY_51470"/>
<reference evidence="2 3" key="1">
    <citation type="journal article" date="2019" name="Emerg. Microbes Infect.">
        <title>Comprehensive subspecies identification of 175 nontuberculous mycobacteria species based on 7547 genomic profiles.</title>
        <authorList>
            <person name="Matsumoto Y."/>
            <person name="Kinjo T."/>
            <person name="Motooka D."/>
            <person name="Nabeya D."/>
            <person name="Jung N."/>
            <person name="Uechi K."/>
            <person name="Horii T."/>
            <person name="Iida T."/>
            <person name="Fujita J."/>
            <person name="Nakamura S."/>
        </authorList>
    </citation>
    <scope>NUCLEOTIDE SEQUENCE [LARGE SCALE GENOMIC DNA]</scope>
    <source>
        <strain evidence="2 3">JCM 30275</strain>
    </source>
</reference>
<sequence length="350" mass="37042">MRALAVVLSALVVILAGCGGGSSGPDKRPASTAVVIVSGGDATSPYTAPDQACATGLAAGNTDTALREYLLKQGYAVYTSPAMAGRGQVVDQTGFGPFGVCPVTLPENMTVNSQGSIDTAGEHLARFLNWLHTDKGVNEVDLVAHSMGGLYSRAAIRVLTSTSSPVKVRSLTTLGTPWQGSYLSDYANGLTPLSDCQGDKVCENAMKAMADEVKRLMSGSGREVNQAYLMGKDGWNEFQSGVLDKIPVVLIAGKRFNPDKTTGTVNPTVWPNDGLVALQSALAKDISDPVLPHRRCYTFDDTHSIFVSNLVGLDWKTALTWDPQVLDTVHKAIEGAPKELETPNREGCPS</sequence>
<organism evidence="2 3">
    <name type="scientific">Mycolicibacterium anyangense</name>
    <dbReference type="NCBI Taxonomy" id="1431246"/>
    <lineage>
        <taxon>Bacteria</taxon>
        <taxon>Bacillati</taxon>
        <taxon>Actinomycetota</taxon>
        <taxon>Actinomycetes</taxon>
        <taxon>Mycobacteriales</taxon>
        <taxon>Mycobacteriaceae</taxon>
        <taxon>Mycolicibacterium</taxon>
    </lineage>
</organism>
<dbReference type="Pfam" id="PF05057">
    <property type="entry name" value="DUF676"/>
    <property type="match status" value="1"/>
</dbReference>
<dbReference type="PROSITE" id="PS51257">
    <property type="entry name" value="PROKAR_LIPOPROTEIN"/>
    <property type="match status" value="1"/>
</dbReference>
<dbReference type="AlphaFoldDB" id="A0A6N4WCV2"/>